<dbReference type="InterPro" id="IPR018919">
    <property type="entry name" value="DUF2484"/>
</dbReference>
<keyword evidence="1" id="KW-0472">Membrane</keyword>
<reference evidence="2" key="1">
    <citation type="submission" date="2020-08" db="EMBL/GenBank/DDBJ databases">
        <title>Sulfitobacter aestuariivivens sp. nov., isolated from a tidal flat.</title>
        <authorList>
            <person name="Park S."/>
            <person name="Yoon J.-H."/>
        </authorList>
    </citation>
    <scope>NUCLEOTIDE SEQUENCE</scope>
    <source>
        <strain evidence="2">TSTF-M16</strain>
    </source>
</reference>
<keyword evidence="1" id="KW-0812">Transmembrane</keyword>
<comment type="caution">
    <text evidence="2">The sequence shown here is derived from an EMBL/GenBank/DDBJ whole genome shotgun (WGS) entry which is preliminary data.</text>
</comment>
<organism evidence="2 3">
    <name type="scientific">Sulfitobacter aestuariivivens</name>
    <dbReference type="NCBI Taxonomy" id="2766981"/>
    <lineage>
        <taxon>Bacteria</taxon>
        <taxon>Pseudomonadati</taxon>
        <taxon>Pseudomonadota</taxon>
        <taxon>Alphaproteobacteria</taxon>
        <taxon>Rhodobacterales</taxon>
        <taxon>Roseobacteraceae</taxon>
        <taxon>Sulfitobacter</taxon>
    </lineage>
</organism>
<evidence type="ECO:0000313" key="2">
    <source>
        <dbReference type="EMBL" id="MBD3663647.1"/>
    </source>
</evidence>
<keyword evidence="3" id="KW-1185">Reference proteome</keyword>
<dbReference type="RefSeq" id="WP_191074591.1">
    <property type="nucleotide sequence ID" value="NZ_JACTAG010000001.1"/>
</dbReference>
<dbReference type="EMBL" id="JACTAG010000001">
    <property type="protein sequence ID" value="MBD3663647.1"/>
    <property type="molecule type" value="Genomic_DNA"/>
</dbReference>
<accession>A0A927D566</accession>
<feature type="transmembrane region" description="Helical" evidence="1">
    <location>
        <begin position="34"/>
        <end position="60"/>
    </location>
</feature>
<protein>
    <submittedName>
        <fullName evidence="2">DUF2484 family protein</fullName>
    </submittedName>
</protein>
<gene>
    <name evidence="2" type="ORF">H9Q16_06915</name>
</gene>
<dbReference type="Proteomes" id="UP000635142">
    <property type="component" value="Unassembled WGS sequence"/>
</dbReference>
<dbReference type="Pfam" id="PF10658">
    <property type="entry name" value="DUF2484"/>
    <property type="match status" value="1"/>
</dbReference>
<proteinExistence type="predicted"/>
<evidence type="ECO:0000256" key="1">
    <source>
        <dbReference type="SAM" id="Phobius"/>
    </source>
</evidence>
<name>A0A927D566_9RHOB</name>
<keyword evidence="1" id="KW-1133">Transmembrane helix</keyword>
<evidence type="ECO:0000313" key="3">
    <source>
        <dbReference type="Proteomes" id="UP000635142"/>
    </source>
</evidence>
<sequence>MMLVWFSIGWVFASVVVAMLPMRHQYFPGIALLLAAPVLIVLVGLQFGWIFSLLAVFAFVSMFRNPLKYIWAKARGQNPQLPREFASKKGISQ</sequence>
<dbReference type="AlphaFoldDB" id="A0A927D566"/>